<dbReference type="Pfam" id="PF20091">
    <property type="entry name" value="Abhydrolase_10"/>
    <property type="match status" value="1"/>
</dbReference>
<evidence type="ECO:0000256" key="1">
    <source>
        <dbReference type="SAM" id="MobiDB-lite"/>
    </source>
</evidence>
<keyword evidence="4" id="KW-1185">Reference proteome</keyword>
<organism evidence="3 4">
    <name type="scientific">Frankia canadensis</name>
    <dbReference type="NCBI Taxonomy" id="1836972"/>
    <lineage>
        <taxon>Bacteria</taxon>
        <taxon>Bacillati</taxon>
        <taxon>Actinomycetota</taxon>
        <taxon>Actinomycetes</taxon>
        <taxon>Frankiales</taxon>
        <taxon>Frankiaceae</taxon>
        <taxon>Frankia</taxon>
    </lineage>
</organism>
<accession>A0A2I2KM60</accession>
<evidence type="ECO:0000259" key="2">
    <source>
        <dbReference type="Pfam" id="PF20091"/>
    </source>
</evidence>
<gene>
    <name evidence="3" type="ORF">FRACA_1530004</name>
</gene>
<feature type="region of interest" description="Disordered" evidence="1">
    <location>
        <begin position="57"/>
        <end position="102"/>
    </location>
</feature>
<feature type="region of interest" description="Disordered" evidence="1">
    <location>
        <begin position="1"/>
        <end position="28"/>
    </location>
</feature>
<sequence>MQGRRVHLARPFRRGSGPASEDAGGDGGRRPLARPFVVLASAAAVLSAAVALSSCGSGADAGTRAAAPSAVPTPSRPAGPAADLSTELSGGDGPFLGLPNQADMTGHHFVEHEYAAAGTATDYKAQGALTHDGRWTFTPDGTAPYRTRVLVRRPASARAFSGTVVVEWLNVSGGLDVDPDWASTQEEILRRGDIWVGVSAQRIGVTGGDVAVGGGPGSDGAGKGLTGIDSARYGSLTHPGDGFSFDMFTQIARAVRAGAGLGGARPARLIAAGESQSAFAMVTYYNGVQPLTHAFDGFLIHSRGASGLPLAAPGTAAGIADALAAAVPTALRTDQSARVLDIQTESDLVGLLNSSVSRQPDSDRFRLWEVAGTAHADAHLLGPAAAQTDCGAPINDGPMHIVAKAALRSLTTWISTGQAPPTAPRIELTAGDSPQIRRDADAIALGGVRTPPVNVAVDVLSGVPGPHPSTYCLLLGSTRPLPAQRIAELHPNRAAYVARYNADLARTIAAGFALADDRAALAAYAKPDRIPA</sequence>
<evidence type="ECO:0000313" key="3">
    <source>
        <dbReference type="EMBL" id="SNQ46742.1"/>
    </source>
</evidence>
<name>A0A2I2KM60_9ACTN</name>
<proteinExistence type="predicted"/>
<feature type="compositionally biased region" description="Basic residues" evidence="1">
    <location>
        <begin position="1"/>
        <end position="13"/>
    </location>
</feature>
<dbReference type="InterPro" id="IPR045394">
    <property type="entry name" value="Abhydrolase_dom"/>
</dbReference>
<reference evidence="3 4" key="1">
    <citation type="submission" date="2017-06" db="EMBL/GenBank/DDBJ databases">
        <authorList>
            <person name="Kim H.J."/>
            <person name="Triplett B.A."/>
        </authorList>
    </citation>
    <scope>NUCLEOTIDE SEQUENCE [LARGE SCALE GENOMIC DNA]</scope>
    <source>
        <strain evidence="3">FRACA_ARgP5</strain>
    </source>
</reference>
<dbReference type="EMBL" id="FZMO01000061">
    <property type="protein sequence ID" value="SNQ46742.1"/>
    <property type="molecule type" value="Genomic_DNA"/>
</dbReference>
<dbReference type="ESTHER" id="9actn-a0a2i2km60">
    <property type="family name" value="Abhydrolase_10"/>
</dbReference>
<dbReference type="AlphaFoldDB" id="A0A2I2KM60"/>
<protein>
    <recommendedName>
        <fullName evidence="2">Alpha/beta hydrolase domain-containing protein</fullName>
    </recommendedName>
</protein>
<dbReference type="Proteomes" id="UP000234331">
    <property type="component" value="Unassembled WGS sequence"/>
</dbReference>
<evidence type="ECO:0000313" key="4">
    <source>
        <dbReference type="Proteomes" id="UP000234331"/>
    </source>
</evidence>
<feature type="domain" description="Alpha/beta hydrolase" evidence="2">
    <location>
        <begin position="90"/>
        <end position="522"/>
    </location>
</feature>